<feature type="transmembrane region" description="Helical" evidence="7">
    <location>
        <begin position="182"/>
        <end position="202"/>
    </location>
</feature>
<dbReference type="AlphaFoldDB" id="A0A285N902"/>
<reference evidence="10" key="1">
    <citation type="submission" date="2017-09" db="EMBL/GenBank/DDBJ databases">
        <authorList>
            <person name="Varghese N."/>
            <person name="Submissions S."/>
        </authorList>
    </citation>
    <scope>NUCLEOTIDE SEQUENCE [LARGE SCALE GENOMIC DNA]</scope>
    <source>
        <strain evidence="10">CGMCC 1.8913</strain>
    </source>
</reference>
<keyword evidence="5 7" id="KW-1133">Transmembrane helix</keyword>
<dbReference type="GO" id="GO:0015416">
    <property type="term" value="F:ABC-type phosphonate transporter activity"/>
    <property type="evidence" value="ECO:0007669"/>
    <property type="project" value="InterPro"/>
</dbReference>
<keyword evidence="10" id="KW-1185">Reference proteome</keyword>
<organism evidence="9 10">
    <name type="scientific">Terribacillus aidingensis</name>
    <dbReference type="NCBI Taxonomy" id="586416"/>
    <lineage>
        <taxon>Bacteria</taxon>
        <taxon>Bacillati</taxon>
        <taxon>Bacillota</taxon>
        <taxon>Bacilli</taxon>
        <taxon>Bacillales</taxon>
        <taxon>Bacillaceae</taxon>
        <taxon>Terribacillus</taxon>
    </lineage>
</organism>
<dbReference type="GO" id="GO:0005886">
    <property type="term" value="C:plasma membrane"/>
    <property type="evidence" value="ECO:0007669"/>
    <property type="project" value="UniProtKB-SubCell"/>
</dbReference>
<dbReference type="NCBIfam" id="TIGR01097">
    <property type="entry name" value="PhnE"/>
    <property type="match status" value="1"/>
</dbReference>
<evidence type="ECO:0000313" key="9">
    <source>
        <dbReference type="EMBL" id="SNZ04181.1"/>
    </source>
</evidence>
<comment type="similarity">
    <text evidence="7">Belongs to the binding-protein-dependent transport system permease family.</text>
</comment>
<feature type="transmembrane region" description="Helical" evidence="7">
    <location>
        <begin position="21"/>
        <end position="38"/>
    </location>
</feature>
<dbReference type="PROSITE" id="PS50928">
    <property type="entry name" value="ABC_TM1"/>
    <property type="match status" value="1"/>
</dbReference>
<evidence type="ECO:0000256" key="2">
    <source>
        <dbReference type="ARBA" id="ARBA00022448"/>
    </source>
</evidence>
<keyword evidence="2 7" id="KW-0813">Transport</keyword>
<feature type="transmembrane region" description="Helical" evidence="7">
    <location>
        <begin position="239"/>
        <end position="257"/>
    </location>
</feature>
<dbReference type="Pfam" id="PF00528">
    <property type="entry name" value="BPD_transp_1"/>
    <property type="match status" value="1"/>
</dbReference>
<protein>
    <submittedName>
        <fullName evidence="9">Phosphonate transport system permease protein</fullName>
    </submittedName>
</protein>
<keyword evidence="3" id="KW-1003">Cell membrane</keyword>
<evidence type="ECO:0000313" key="10">
    <source>
        <dbReference type="Proteomes" id="UP000219356"/>
    </source>
</evidence>
<dbReference type="PANTHER" id="PTHR30043">
    <property type="entry name" value="PHOSPHONATES TRANSPORT SYSTEM PERMEASE PROTEIN"/>
    <property type="match status" value="1"/>
</dbReference>
<dbReference type="RefSeq" id="WP_097039013.1">
    <property type="nucleotide sequence ID" value="NZ_OBEK01000001.1"/>
</dbReference>
<dbReference type="Gene3D" id="1.10.3720.10">
    <property type="entry name" value="MetI-like"/>
    <property type="match status" value="1"/>
</dbReference>
<dbReference type="CDD" id="cd06261">
    <property type="entry name" value="TM_PBP2"/>
    <property type="match status" value="1"/>
</dbReference>
<dbReference type="STRING" id="586416.GZ22_14745"/>
<accession>A0A285N902</accession>
<dbReference type="EMBL" id="OBEK01000001">
    <property type="protein sequence ID" value="SNZ04181.1"/>
    <property type="molecule type" value="Genomic_DNA"/>
</dbReference>
<evidence type="ECO:0000256" key="7">
    <source>
        <dbReference type="RuleBase" id="RU363032"/>
    </source>
</evidence>
<name>A0A285N902_9BACI</name>
<feature type="transmembrane region" description="Helical" evidence="7">
    <location>
        <begin position="78"/>
        <end position="100"/>
    </location>
</feature>
<evidence type="ECO:0000256" key="4">
    <source>
        <dbReference type="ARBA" id="ARBA00022692"/>
    </source>
</evidence>
<dbReference type="InterPro" id="IPR000515">
    <property type="entry name" value="MetI-like"/>
</dbReference>
<proteinExistence type="inferred from homology"/>
<comment type="subcellular location">
    <subcellularLocation>
        <location evidence="1 7">Cell membrane</location>
        <topology evidence="1 7">Multi-pass membrane protein</topology>
    </subcellularLocation>
</comment>
<dbReference type="InterPro" id="IPR035906">
    <property type="entry name" value="MetI-like_sf"/>
</dbReference>
<evidence type="ECO:0000256" key="1">
    <source>
        <dbReference type="ARBA" id="ARBA00004651"/>
    </source>
</evidence>
<dbReference type="Proteomes" id="UP000219356">
    <property type="component" value="Unassembled WGS sequence"/>
</dbReference>
<gene>
    <name evidence="9" type="ORF">SAMN05421503_0557</name>
</gene>
<feature type="transmembrane region" description="Helical" evidence="7">
    <location>
        <begin position="209"/>
        <end position="227"/>
    </location>
</feature>
<evidence type="ECO:0000256" key="3">
    <source>
        <dbReference type="ARBA" id="ARBA00022475"/>
    </source>
</evidence>
<evidence type="ECO:0000256" key="6">
    <source>
        <dbReference type="ARBA" id="ARBA00023136"/>
    </source>
</evidence>
<evidence type="ECO:0000259" key="8">
    <source>
        <dbReference type="PROSITE" id="PS50928"/>
    </source>
</evidence>
<sequence>MSQSQTPKKTVPRPPSKLKHYLTAAIILILLVLSYQRTGSSIMDLFNNRDQMGSLIVDMFPPDWAYFKDIIEPMLETIRMAVIGTTFGAIISIPVILLCANNVNRIPWISYPARFVLNLIRTIPELLLAAIFVAIFGLGMIPGIFALTIFSVGIIAKLTYESVEGIDKGPLEAMTAVGANKFQWIAFSIIPQAAAYFVSYVLYTFEVNIRAAAILGLVGAGGIGLYYDSNLGFFNYPRVNTLIIATLVVVLIIDFVSNKLREKLL</sequence>
<dbReference type="InterPro" id="IPR005769">
    <property type="entry name" value="PhnE/PtxC"/>
</dbReference>
<keyword evidence="6 7" id="KW-0472">Membrane</keyword>
<feature type="domain" description="ABC transmembrane type-1" evidence="8">
    <location>
        <begin position="74"/>
        <end position="257"/>
    </location>
</feature>
<dbReference type="SUPFAM" id="SSF161098">
    <property type="entry name" value="MetI-like"/>
    <property type="match status" value="1"/>
</dbReference>
<dbReference type="OrthoDB" id="9808005at2"/>
<feature type="transmembrane region" description="Helical" evidence="7">
    <location>
        <begin position="126"/>
        <end position="156"/>
    </location>
</feature>
<dbReference type="PANTHER" id="PTHR30043:SF1">
    <property type="entry name" value="ABC TRANSPORT SYSTEM PERMEASE PROTEIN P69"/>
    <property type="match status" value="1"/>
</dbReference>
<keyword evidence="4 7" id="KW-0812">Transmembrane</keyword>
<dbReference type="eggNOG" id="COG3639">
    <property type="taxonomic scope" value="Bacteria"/>
</dbReference>
<evidence type="ECO:0000256" key="5">
    <source>
        <dbReference type="ARBA" id="ARBA00022989"/>
    </source>
</evidence>